<dbReference type="AlphaFoldDB" id="A0A8J3JGY4"/>
<dbReference type="PANTHER" id="PTHR11695:SF294">
    <property type="entry name" value="RETICULON-4-INTERACTING PROTEIN 1, MITOCHONDRIAL"/>
    <property type="match status" value="1"/>
</dbReference>
<comment type="caution">
    <text evidence="2">The sequence shown here is derived from an EMBL/GenBank/DDBJ whole genome shotgun (WGS) entry which is preliminary data.</text>
</comment>
<dbReference type="InterPro" id="IPR050700">
    <property type="entry name" value="YIM1/Zinc_Alcohol_DH_Fams"/>
</dbReference>
<dbReference type="InterPro" id="IPR013154">
    <property type="entry name" value="ADH-like_N"/>
</dbReference>
<organism evidence="2 3">
    <name type="scientific">Catellatospora bangladeshensis</name>
    <dbReference type="NCBI Taxonomy" id="310355"/>
    <lineage>
        <taxon>Bacteria</taxon>
        <taxon>Bacillati</taxon>
        <taxon>Actinomycetota</taxon>
        <taxon>Actinomycetes</taxon>
        <taxon>Micromonosporales</taxon>
        <taxon>Micromonosporaceae</taxon>
        <taxon>Catellatospora</taxon>
    </lineage>
</organism>
<protein>
    <submittedName>
        <fullName evidence="2">NADPH:quinone reductase</fullName>
    </submittedName>
</protein>
<proteinExistence type="predicted"/>
<evidence type="ECO:0000313" key="2">
    <source>
        <dbReference type="EMBL" id="GIF80483.1"/>
    </source>
</evidence>
<feature type="domain" description="Enoyl reductase (ER)" evidence="1">
    <location>
        <begin position="10"/>
        <end position="324"/>
    </location>
</feature>
<accession>A0A8J3JGY4</accession>
<evidence type="ECO:0000313" key="3">
    <source>
        <dbReference type="Proteomes" id="UP000601223"/>
    </source>
</evidence>
<reference evidence="2 3" key="1">
    <citation type="submission" date="2021-01" db="EMBL/GenBank/DDBJ databases">
        <title>Whole genome shotgun sequence of Catellatospora bangladeshensis NBRC 107357.</title>
        <authorList>
            <person name="Komaki H."/>
            <person name="Tamura T."/>
        </authorList>
    </citation>
    <scope>NUCLEOTIDE SEQUENCE [LARGE SCALE GENOMIC DNA]</scope>
    <source>
        <strain evidence="2 3">NBRC 107357</strain>
    </source>
</reference>
<dbReference type="InterPro" id="IPR020843">
    <property type="entry name" value="ER"/>
</dbReference>
<dbReference type="EMBL" id="BONF01000009">
    <property type="protein sequence ID" value="GIF80483.1"/>
    <property type="molecule type" value="Genomic_DNA"/>
</dbReference>
<dbReference type="Gene3D" id="3.40.50.720">
    <property type="entry name" value="NAD(P)-binding Rossmann-like Domain"/>
    <property type="match status" value="1"/>
</dbReference>
<evidence type="ECO:0000259" key="1">
    <source>
        <dbReference type="SMART" id="SM00829"/>
    </source>
</evidence>
<dbReference type="InterPro" id="IPR011032">
    <property type="entry name" value="GroES-like_sf"/>
</dbReference>
<dbReference type="GO" id="GO:0016491">
    <property type="term" value="F:oxidoreductase activity"/>
    <property type="evidence" value="ECO:0007669"/>
    <property type="project" value="InterPro"/>
</dbReference>
<dbReference type="SUPFAM" id="SSF50129">
    <property type="entry name" value="GroES-like"/>
    <property type="match status" value="1"/>
</dbReference>
<dbReference type="Gene3D" id="3.90.180.10">
    <property type="entry name" value="Medium-chain alcohol dehydrogenases, catalytic domain"/>
    <property type="match status" value="1"/>
</dbReference>
<dbReference type="CDD" id="cd08267">
    <property type="entry name" value="MDR1"/>
    <property type="match status" value="1"/>
</dbReference>
<dbReference type="Pfam" id="PF13602">
    <property type="entry name" value="ADH_zinc_N_2"/>
    <property type="match status" value="1"/>
</dbReference>
<keyword evidence="3" id="KW-1185">Reference proteome</keyword>
<dbReference type="RefSeq" id="WP_203744039.1">
    <property type="nucleotide sequence ID" value="NZ_BONF01000009.1"/>
</dbReference>
<name>A0A8J3JGY4_9ACTN</name>
<dbReference type="PANTHER" id="PTHR11695">
    <property type="entry name" value="ALCOHOL DEHYDROGENASE RELATED"/>
    <property type="match status" value="1"/>
</dbReference>
<dbReference type="Pfam" id="PF08240">
    <property type="entry name" value="ADH_N"/>
    <property type="match status" value="1"/>
</dbReference>
<gene>
    <name evidence="2" type="primary">qor_1</name>
    <name evidence="2" type="ORF">Cba03nite_18320</name>
</gene>
<dbReference type="InterPro" id="IPR036291">
    <property type="entry name" value="NAD(P)-bd_dom_sf"/>
</dbReference>
<dbReference type="Proteomes" id="UP000601223">
    <property type="component" value="Unassembled WGS sequence"/>
</dbReference>
<dbReference type="SMART" id="SM00829">
    <property type="entry name" value="PKS_ER"/>
    <property type="match status" value="1"/>
</dbReference>
<sequence>MKAYVINSFGPPENLLLSEVDKPVPGPGEVLLRVRATSINPYDWHHMRGEPFVARFMGGGLGRRPHPILGCDVAGEVAALGPGVSALQLGDAVYGLVKHGSFAEYMCAPAENLVAKPAALSFEQAAAVPMAGVTARVAVHDNAGTAPGGRVLVNGASGGVGTFAVQLARAAGAEVAGVCSGRNAELVRSLGATEVYDYTKQDFTRLARGFDALVDIAGSPPVRAARRVLRPGGAYVVIGGDAGRWLRPIDHFMAVQLTGALTRQPSAVTGFGIGADSARHLTELAPLFENGQVTPVIARGYAFAELPAAVRFVEAGHAPGKVVVTVASE</sequence>
<dbReference type="SUPFAM" id="SSF51735">
    <property type="entry name" value="NAD(P)-binding Rossmann-fold domains"/>
    <property type="match status" value="1"/>
</dbReference>